<keyword evidence="4" id="KW-0472">Membrane</keyword>
<dbReference type="SMART" id="SM01088">
    <property type="entry name" value="Col_cuticle_N"/>
    <property type="match status" value="1"/>
</dbReference>
<dbReference type="AlphaFoldDB" id="A0AA39IQP8"/>
<gene>
    <name evidence="6" type="ORF">QR680_010960</name>
</gene>
<feature type="domain" description="Nematode cuticle collagen N-terminal" evidence="5">
    <location>
        <begin position="17"/>
        <end position="69"/>
    </location>
</feature>
<comment type="caution">
    <text evidence="6">The sequence shown here is derived from an EMBL/GenBank/DDBJ whole genome shotgun (WGS) entry which is preliminary data.</text>
</comment>
<evidence type="ECO:0000256" key="4">
    <source>
        <dbReference type="SAM" id="Phobius"/>
    </source>
</evidence>
<feature type="transmembrane region" description="Helical" evidence="4">
    <location>
        <begin position="17"/>
        <end position="41"/>
    </location>
</feature>
<dbReference type="Pfam" id="PF01484">
    <property type="entry name" value="Col_cuticle_N"/>
    <property type="match status" value="1"/>
</dbReference>
<dbReference type="InterPro" id="IPR001232">
    <property type="entry name" value="SKP1-like"/>
</dbReference>
<keyword evidence="2" id="KW-0677">Repeat</keyword>
<evidence type="ECO:0000313" key="7">
    <source>
        <dbReference type="Proteomes" id="UP001175271"/>
    </source>
</evidence>
<dbReference type="GO" id="GO:0006511">
    <property type="term" value="P:ubiquitin-dependent protein catabolic process"/>
    <property type="evidence" value="ECO:0007669"/>
    <property type="project" value="InterPro"/>
</dbReference>
<sequence>MSVIHLIPSKMTSGTNLLVTVASAGSGVVIVACLVAVGVLFQDINTLYDEVMVDMADFRVLANDAWTGMVSMQGSIPAGQSKRMDVGQMIGRNKPIPQKLRHPPQKMASFLQLESNEGHIFHFPTSFAVHSSLLQQMLSDLGFESPEDATKVVIPLISLDSSTLKHLGEWIKLVNLEEPISEEQLLQNRYSVGIPREEEDLFESLDRADLSKLIVAAYFFECGLLTENLIKYVHSRLEGLSSERMTQWLGLEDDKKRPMTEENEGGDLKRRRA</sequence>
<name>A0AA39IQP8_9BILA</name>
<evidence type="ECO:0000313" key="6">
    <source>
        <dbReference type="EMBL" id="KAK0428708.1"/>
    </source>
</evidence>
<dbReference type="InterPro" id="IPR011333">
    <property type="entry name" value="SKP1/BTB/POZ_sf"/>
</dbReference>
<evidence type="ECO:0000259" key="5">
    <source>
        <dbReference type="SMART" id="SM01088"/>
    </source>
</evidence>
<dbReference type="SMART" id="SM00512">
    <property type="entry name" value="Skp1"/>
    <property type="match status" value="1"/>
</dbReference>
<feature type="region of interest" description="Disordered" evidence="3">
    <location>
        <begin position="251"/>
        <end position="273"/>
    </location>
</feature>
<evidence type="ECO:0000256" key="2">
    <source>
        <dbReference type="ARBA" id="ARBA00022737"/>
    </source>
</evidence>
<protein>
    <recommendedName>
        <fullName evidence="5">Nematode cuticle collagen N-terminal domain-containing protein</fullName>
    </recommendedName>
</protein>
<comment type="similarity">
    <text evidence="1">Belongs to the SKP1 family.</text>
</comment>
<reference evidence="6" key="1">
    <citation type="submission" date="2023-06" db="EMBL/GenBank/DDBJ databases">
        <title>Genomic analysis of the entomopathogenic nematode Steinernema hermaphroditum.</title>
        <authorList>
            <person name="Schwarz E.M."/>
            <person name="Heppert J.K."/>
            <person name="Baniya A."/>
            <person name="Schwartz H.T."/>
            <person name="Tan C.-H."/>
            <person name="Antoshechkin I."/>
            <person name="Sternberg P.W."/>
            <person name="Goodrich-Blair H."/>
            <person name="Dillman A.R."/>
        </authorList>
    </citation>
    <scope>NUCLEOTIDE SEQUENCE</scope>
    <source>
        <strain evidence="6">PS9179</strain>
        <tissue evidence="6">Whole animal</tissue>
    </source>
</reference>
<dbReference type="Gene3D" id="3.30.710.10">
    <property type="entry name" value="Potassium Channel Kv1.1, Chain A"/>
    <property type="match status" value="1"/>
</dbReference>
<evidence type="ECO:0000256" key="3">
    <source>
        <dbReference type="SAM" id="MobiDB-lite"/>
    </source>
</evidence>
<dbReference type="SUPFAM" id="SSF81382">
    <property type="entry name" value="Skp1 dimerisation domain-like"/>
    <property type="match status" value="1"/>
</dbReference>
<dbReference type="EMBL" id="JAUCMV010000001">
    <property type="protein sequence ID" value="KAK0428708.1"/>
    <property type="molecule type" value="Genomic_DNA"/>
</dbReference>
<dbReference type="Proteomes" id="UP001175271">
    <property type="component" value="Unassembled WGS sequence"/>
</dbReference>
<dbReference type="InterPro" id="IPR036296">
    <property type="entry name" value="SKP1-like_dim_sf"/>
</dbReference>
<dbReference type="InterPro" id="IPR002486">
    <property type="entry name" value="Col_cuticle_N"/>
</dbReference>
<keyword evidence="4" id="KW-0812">Transmembrane</keyword>
<keyword evidence="7" id="KW-1185">Reference proteome</keyword>
<keyword evidence="4" id="KW-1133">Transmembrane helix</keyword>
<proteinExistence type="inferred from homology"/>
<organism evidence="6 7">
    <name type="scientific">Steinernema hermaphroditum</name>
    <dbReference type="NCBI Taxonomy" id="289476"/>
    <lineage>
        <taxon>Eukaryota</taxon>
        <taxon>Metazoa</taxon>
        <taxon>Ecdysozoa</taxon>
        <taxon>Nematoda</taxon>
        <taxon>Chromadorea</taxon>
        <taxon>Rhabditida</taxon>
        <taxon>Tylenchina</taxon>
        <taxon>Panagrolaimomorpha</taxon>
        <taxon>Strongyloidoidea</taxon>
        <taxon>Steinernematidae</taxon>
        <taxon>Steinernema</taxon>
    </lineage>
</organism>
<dbReference type="GO" id="GO:0042302">
    <property type="term" value="F:structural constituent of cuticle"/>
    <property type="evidence" value="ECO:0007669"/>
    <property type="project" value="InterPro"/>
</dbReference>
<evidence type="ECO:0000256" key="1">
    <source>
        <dbReference type="ARBA" id="ARBA00009993"/>
    </source>
</evidence>
<dbReference type="SUPFAM" id="SSF54695">
    <property type="entry name" value="POZ domain"/>
    <property type="match status" value="1"/>
</dbReference>
<accession>A0AA39IQP8</accession>